<keyword evidence="14" id="KW-1185">Reference proteome</keyword>
<evidence type="ECO:0000256" key="4">
    <source>
        <dbReference type="ARBA" id="ARBA00016461"/>
    </source>
</evidence>
<keyword evidence="11 12" id="KW-0472">Membrane</keyword>
<evidence type="ECO:0000256" key="10">
    <source>
        <dbReference type="ARBA" id="ARBA00022989"/>
    </source>
</evidence>
<dbReference type="NCBIfam" id="TIGR03141">
    <property type="entry name" value="cytochro_ccmD"/>
    <property type="match status" value="1"/>
</dbReference>
<evidence type="ECO:0000256" key="1">
    <source>
        <dbReference type="ARBA" id="ARBA00002442"/>
    </source>
</evidence>
<dbReference type="GO" id="GO:0017004">
    <property type="term" value="P:cytochrome complex assembly"/>
    <property type="evidence" value="ECO:0007669"/>
    <property type="project" value="UniProtKB-KW"/>
</dbReference>
<dbReference type="STRING" id="658057.SAMN04488032_10140"/>
<reference evidence="13 14" key="1">
    <citation type="submission" date="2017-03" db="EMBL/GenBank/DDBJ databases">
        <authorList>
            <person name="Afonso C.L."/>
            <person name="Miller P.J."/>
            <person name="Scott M.A."/>
            <person name="Spackman E."/>
            <person name="Goraichik I."/>
            <person name="Dimitrov K.M."/>
            <person name="Suarez D.L."/>
            <person name="Swayne D.E."/>
        </authorList>
    </citation>
    <scope>NUCLEOTIDE SEQUENCE [LARGE SCALE GENOMIC DNA]</scope>
    <source>
        <strain evidence="13 14">CECT 7971</strain>
    </source>
</reference>
<keyword evidence="5 12" id="KW-0813">Transport</keyword>
<organism evidence="13 14">
    <name type="scientific">Pacificibacter marinus</name>
    <dbReference type="NCBI Taxonomy" id="658057"/>
    <lineage>
        <taxon>Bacteria</taxon>
        <taxon>Pseudomonadati</taxon>
        <taxon>Pseudomonadota</taxon>
        <taxon>Alphaproteobacteria</taxon>
        <taxon>Rhodobacterales</taxon>
        <taxon>Roseobacteraceae</taxon>
        <taxon>Pacificibacter</taxon>
    </lineage>
</organism>
<dbReference type="InterPro" id="IPR007078">
    <property type="entry name" value="Haem_export_protD_CcmD"/>
</dbReference>
<comment type="subcellular location">
    <subcellularLocation>
        <location evidence="2 12">Cell inner membrane</location>
        <topology evidence="2 12">Single-pass membrane protein</topology>
    </subcellularLocation>
</comment>
<gene>
    <name evidence="13" type="ORF">PAM7971_00610</name>
</gene>
<comment type="function">
    <text evidence="1 12">Required for the export of heme to the periplasm for the biogenesis of c-type cytochromes.</text>
</comment>
<keyword evidence="9 12" id="KW-0201">Cytochrome c-type biogenesis</keyword>
<dbReference type="GO" id="GO:0005886">
    <property type="term" value="C:plasma membrane"/>
    <property type="evidence" value="ECO:0007669"/>
    <property type="project" value="UniProtKB-SubCell"/>
</dbReference>
<protein>
    <recommendedName>
        <fullName evidence="4 12">Heme exporter protein D</fullName>
    </recommendedName>
</protein>
<sequence length="52" mass="5709">MMPDLGKYASDVLAAYGITFVLLGGLIILSLRKSAKIKKRLKSAEERRKSNG</sequence>
<evidence type="ECO:0000256" key="9">
    <source>
        <dbReference type="ARBA" id="ARBA00022748"/>
    </source>
</evidence>
<proteinExistence type="inferred from homology"/>
<keyword evidence="10 12" id="KW-1133">Transmembrane helix</keyword>
<dbReference type="Pfam" id="PF04995">
    <property type="entry name" value="CcmD"/>
    <property type="match status" value="1"/>
</dbReference>
<accession>A0A1Y5RQL6</accession>
<evidence type="ECO:0000313" key="13">
    <source>
        <dbReference type="EMBL" id="SLN20186.1"/>
    </source>
</evidence>
<feature type="transmembrane region" description="Helical" evidence="12">
    <location>
        <begin position="12"/>
        <end position="31"/>
    </location>
</feature>
<evidence type="ECO:0000313" key="14">
    <source>
        <dbReference type="Proteomes" id="UP000193307"/>
    </source>
</evidence>
<dbReference type="EMBL" id="FWFW01000001">
    <property type="protein sequence ID" value="SLN20186.1"/>
    <property type="molecule type" value="Genomic_DNA"/>
</dbReference>
<evidence type="ECO:0000256" key="2">
    <source>
        <dbReference type="ARBA" id="ARBA00004377"/>
    </source>
</evidence>
<evidence type="ECO:0000256" key="5">
    <source>
        <dbReference type="ARBA" id="ARBA00022448"/>
    </source>
</evidence>
<evidence type="ECO:0000256" key="8">
    <source>
        <dbReference type="ARBA" id="ARBA00022692"/>
    </source>
</evidence>
<dbReference type="RefSeq" id="WP_085847489.1">
    <property type="nucleotide sequence ID" value="NZ_FNZV01000001.1"/>
</dbReference>
<dbReference type="Proteomes" id="UP000193307">
    <property type="component" value="Unassembled WGS sequence"/>
</dbReference>
<dbReference type="AlphaFoldDB" id="A0A1Y5RQL6"/>
<evidence type="ECO:0000256" key="7">
    <source>
        <dbReference type="ARBA" id="ARBA00022519"/>
    </source>
</evidence>
<evidence type="ECO:0000256" key="12">
    <source>
        <dbReference type="RuleBase" id="RU363101"/>
    </source>
</evidence>
<keyword evidence="7 12" id="KW-0997">Cell inner membrane</keyword>
<dbReference type="GO" id="GO:0015886">
    <property type="term" value="P:heme transport"/>
    <property type="evidence" value="ECO:0007669"/>
    <property type="project" value="InterPro"/>
</dbReference>
<evidence type="ECO:0000256" key="6">
    <source>
        <dbReference type="ARBA" id="ARBA00022475"/>
    </source>
</evidence>
<keyword evidence="6 12" id="KW-1003">Cell membrane</keyword>
<keyword evidence="8 12" id="KW-0812">Transmembrane</keyword>
<name>A0A1Y5RQL6_9RHOB</name>
<evidence type="ECO:0000256" key="11">
    <source>
        <dbReference type="ARBA" id="ARBA00023136"/>
    </source>
</evidence>
<comment type="similarity">
    <text evidence="3 12">Belongs to the CcmD/CycX/HelD family.</text>
</comment>
<evidence type="ECO:0000256" key="3">
    <source>
        <dbReference type="ARBA" id="ARBA00008741"/>
    </source>
</evidence>